<sequence>MLSAQPEISLQLNKKQIRSSVENYLQLSIMISTKKLIQMARKWQKMAANGRRKRIPFQRTSSKSASANANRSSFAQKGHFVVYTTDERRFVIPLSFLSNDIVKGLFRASEEVFGIPCDGPIMLPVDAPSMEYTLSLIRRGLAKDQENALLMAFSRLSCSSSLAFNQALENPEMLVCY</sequence>
<dbReference type="GeneID" id="115735628"/>
<comment type="similarity">
    <text evidence="1">Belongs to the ARG7 family.</text>
</comment>
<dbReference type="OrthoDB" id="1936278at2759"/>
<dbReference type="AlphaFoldDB" id="A0A8B8NK21"/>
<protein>
    <submittedName>
        <fullName evidence="6">Auxin-responsive protein SAUR68-like</fullName>
    </submittedName>
</protein>
<evidence type="ECO:0000256" key="1">
    <source>
        <dbReference type="ARBA" id="ARBA00006974"/>
    </source>
</evidence>
<dbReference type="Proteomes" id="UP000827889">
    <property type="component" value="Chromosome 11"/>
</dbReference>
<dbReference type="RefSeq" id="XP_030522841.1">
    <property type="nucleotide sequence ID" value="XM_030666981.2"/>
</dbReference>
<keyword evidence="2" id="KW-0217">Developmental protein</keyword>
<dbReference type="PANTHER" id="PTHR31175:SF82">
    <property type="entry name" value="AUXIN-RESPONSIVE PROTEIN SAUR65"/>
    <property type="match status" value="1"/>
</dbReference>
<organism evidence="5 6">
    <name type="scientific">Rhodamnia argentea</name>
    <dbReference type="NCBI Taxonomy" id="178133"/>
    <lineage>
        <taxon>Eukaryota</taxon>
        <taxon>Viridiplantae</taxon>
        <taxon>Streptophyta</taxon>
        <taxon>Embryophyta</taxon>
        <taxon>Tracheophyta</taxon>
        <taxon>Spermatophyta</taxon>
        <taxon>Magnoliopsida</taxon>
        <taxon>eudicotyledons</taxon>
        <taxon>Gunneridae</taxon>
        <taxon>Pentapetalae</taxon>
        <taxon>rosids</taxon>
        <taxon>malvids</taxon>
        <taxon>Myrtales</taxon>
        <taxon>Myrtaceae</taxon>
        <taxon>Myrtoideae</taxon>
        <taxon>Myrteae</taxon>
        <taxon>Australasian group</taxon>
        <taxon>Rhodamnia</taxon>
    </lineage>
</organism>
<dbReference type="InterPro" id="IPR003676">
    <property type="entry name" value="SAUR_fam"/>
</dbReference>
<name>A0A8B8NK21_9MYRT</name>
<dbReference type="KEGG" id="rarg:115735628"/>
<dbReference type="PANTHER" id="PTHR31175">
    <property type="entry name" value="AUXIN-RESPONSIVE FAMILY PROTEIN"/>
    <property type="match status" value="1"/>
</dbReference>
<gene>
    <name evidence="6" type="primary">LOC115735628</name>
</gene>
<accession>A0A8B8NK21</accession>
<evidence type="ECO:0000256" key="3">
    <source>
        <dbReference type="ARBA" id="ARBA00022604"/>
    </source>
</evidence>
<feature type="region of interest" description="Disordered" evidence="4">
    <location>
        <begin position="50"/>
        <end position="69"/>
    </location>
</feature>
<dbReference type="GO" id="GO:0009733">
    <property type="term" value="P:response to auxin"/>
    <property type="evidence" value="ECO:0007669"/>
    <property type="project" value="InterPro"/>
</dbReference>
<proteinExistence type="inferred from homology"/>
<reference evidence="6" key="1">
    <citation type="submission" date="2025-08" db="UniProtKB">
        <authorList>
            <consortium name="RefSeq"/>
        </authorList>
    </citation>
    <scope>IDENTIFICATION</scope>
    <source>
        <tissue evidence="6">Leaf</tissue>
    </source>
</reference>
<keyword evidence="5" id="KW-1185">Reference proteome</keyword>
<evidence type="ECO:0000313" key="5">
    <source>
        <dbReference type="Proteomes" id="UP000827889"/>
    </source>
</evidence>
<evidence type="ECO:0000256" key="2">
    <source>
        <dbReference type="ARBA" id="ARBA00022473"/>
    </source>
</evidence>
<keyword evidence="3" id="KW-0341">Growth regulation</keyword>
<evidence type="ECO:0000313" key="6">
    <source>
        <dbReference type="RefSeq" id="XP_030522841.1"/>
    </source>
</evidence>
<dbReference type="Pfam" id="PF02519">
    <property type="entry name" value="Auxin_inducible"/>
    <property type="match status" value="1"/>
</dbReference>
<evidence type="ECO:0000256" key="4">
    <source>
        <dbReference type="SAM" id="MobiDB-lite"/>
    </source>
</evidence>